<protein>
    <submittedName>
        <fullName evidence="1">Uncharacterized protein</fullName>
    </submittedName>
</protein>
<dbReference type="Proteomes" id="UP001145114">
    <property type="component" value="Unassembled WGS sequence"/>
</dbReference>
<feature type="non-terminal residue" evidence="1">
    <location>
        <position position="1"/>
    </location>
</feature>
<sequence length="345" mass="39918">GELKWPPELPPLLAEGLSATERIHKKLEVIEDKDMSGEERVQYKTVLARIYFHSGQYSECQRALQDTPNKYTKSELSESYGIQLYLMRMVMRGILHEIQGRWQDANDVYEMALAQYHQELAPSAVMLVVPKSMHKHSADDEDVVNWADELLYRRCFCAVKLGLGREVYQRFYYYINNLNNVTPAKFRIHRRIAALRTLIEYISMTYRRGEYVPHGGPQETPNAAFVPNNAKQELVILHCEYVTLLRIGYDFPAAGTSNTPVLEEVDRAAADWRLVGATNPNDTVILLQLLYISVQLTFNSPRVFRHLINTLVQLGDWHEARLALNTYIGLVERQIEKRRHRQQVA</sequence>
<organism evidence="1 2">
    <name type="scientific">Spiromyces aspiralis</name>
    <dbReference type="NCBI Taxonomy" id="68401"/>
    <lineage>
        <taxon>Eukaryota</taxon>
        <taxon>Fungi</taxon>
        <taxon>Fungi incertae sedis</taxon>
        <taxon>Zoopagomycota</taxon>
        <taxon>Kickxellomycotina</taxon>
        <taxon>Kickxellomycetes</taxon>
        <taxon>Kickxellales</taxon>
        <taxon>Kickxellaceae</taxon>
        <taxon>Spiromyces</taxon>
    </lineage>
</organism>
<accession>A0ACC1HNI3</accession>
<reference evidence="1" key="1">
    <citation type="submission" date="2022-06" db="EMBL/GenBank/DDBJ databases">
        <title>Phylogenomic reconstructions and comparative analyses of Kickxellomycotina fungi.</title>
        <authorList>
            <person name="Reynolds N.K."/>
            <person name="Stajich J.E."/>
            <person name="Barry K."/>
            <person name="Grigoriev I.V."/>
            <person name="Crous P."/>
            <person name="Smith M.E."/>
        </authorList>
    </citation>
    <scope>NUCLEOTIDE SEQUENCE</scope>
    <source>
        <strain evidence="1">RSA 2271</strain>
    </source>
</reference>
<evidence type="ECO:0000313" key="1">
    <source>
        <dbReference type="EMBL" id="KAJ1677328.1"/>
    </source>
</evidence>
<comment type="caution">
    <text evidence="1">The sequence shown here is derived from an EMBL/GenBank/DDBJ whole genome shotgun (WGS) entry which is preliminary data.</text>
</comment>
<keyword evidence="2" id="KW-1185">Reference proteome</keyword>
<feature type="non-terminal residue" evidence="1">
    <location>
        <position position="345"/>
    </location>
</feature>
<gene>
    <name evidence="1" type="ORF">EV182_006401</name>
</gene>
<evidence type="ECO:0000313" key="2">
    <source>
        <dbReference type="Proteomes" id="UP001145114"/>
    </source>
</evidence>
<name>A0ACC1HNI3_9FUNG</name>
<proteinExistence type="predicted"/>
<dbReference type="EMBL" id="JAMZIH010002617">
    <property type="protein sequence ID" value="KAJ1677328.1"/>
    <property type="molecule type" value="Genomic_DNA"/>
</dbReference>